<dbReference type="Proteomes" id="UP000658131">
    <property type="component" value="Unassembled WGS sequence"/>
</dbReference>
<evidence type="ECO:0000313" key="1">
    <source>
        <dbReference type="EMBL" id="MBC8576637.1"/>
    </source>
</evidence>
<sequence>MKLLDQAMNSAKQVISTAGRKTGTAMELSKMKLQVMQLRSQVQSTYERIGTLTYEQQKVGTDNYDLIVVCIQEVDELLTEINEVNAKISEMKDGVVCSRCRTVNPAGTVYCKSCGNRLKKGRAKGE</sequence>
<accession>A0ABR7NJQ4</accession>
<dbReference type="EMBL" id="JACRTB010000013">
    <property type="protein sequence ID" value="MBC8576637.1"/>
    <property type="molecule type" value="Genomic_DNA"/>
</dbReference>
<reference evidence="1 2" key="1">
    <citation type="submission" date="2020-08" db="EMBL/GenBank/DDBJ databases">
        <title>Genome public.</title>
        <authorList>
            <person name="Liu C."/>
            <person name="Sun Q."/>
        </authorList>
    </citation>
    <scope>NUCLEOTIDE SEQUENCE [LARGE SCALE GENOMIC DNA]</scope>
    <source>
        <strain evidence="1 2">BX1</strain>
    </source>
</reference>
<keyword evidence="2" id="KW-1185">Reference proteome</keyword>
<evidence type="ECO:0000313" key="2">
    <source>
        <dbReference type="Proteomes" id="UP000658131"/>
    </source>
</evidence>
<dbReference type="RefSeq" id="WP_262400143.1">
    <property type="nucleotide sequence ID" value="NZ_JACRTB010000013.1"/>
</dbReference>
<comment type="caution">
    <text evidence="1">The sequence shown here is derived from an EMBL/GenBank/DDBJ whole genome shotgun (WGS) entry which is preliminary data.</text>
</comment>
<protein>
    <submittedName>
        <fullName evidence="1">Zinc ribbon domain-containing protein</fullName>
    </submittedName>
</protein>
<organism evidence="1 2">
    <name type="scientific">Yanshouia hominis</name>
    <dbReference type="NCBI Taxonomy" id="2763673"/>
    <lineage>
        <taxon>Bacteria</taxon>
        <taxon>Bacillati</taxon>
        <taxon>Bacillota</taxon>
        <taxon>Clostridia</taxon>
        <taxon>Eubacteriales</taxon>
        <taxon>Oscillospiraceae</taxon>
        <taxon>Yanshouia</taxon>
    </lineage>
</organism>
<proteinExistence type="predicted"/>
<name>A0ABR7NJQ4_9FIRM</name>
<gene>
    <name evidence="1" type="ORF">H8717_09505</name>
</gene>